<evidence type="ECO:0000313" key="1">
    <source>
        <dbReference type="EMBL" id="QGU89179.1"/>
    </source>
</evidence>
<dbReference type="KEGG" id="erwi:GN242_18995"/>
<proteinExistence type="predicted"/>
<dbReference type="InterPro" id="IPR010732">
    <property type="entry name" value="T6SS_TssG-like"/>
</dbReference>
<dbReference type="RefSeq" id="WP_156288023.1">
    <property type="nucleotide sequence ID" value="NZ_CP046509.1"/>
</dbReference>
<dbReference type="Pfam" id="PF06996">
    <property type="entry name" value="T6SS_TssG"/>
    <property type="match status" value="1"/>
</dbReference>
<evidence type="ECO:0000313" key="2">
    <source>
        <dbReference type="Proteomes" id="UP000424752"/>
    </source>
</evidence>
<protein>
    <submittedName>
        <fullName evidence="1">Type VI secretion system baseplate subunit TssG</fullName>
    </submittedName>
</protein>
<name>A0A6I6EVP0_9GAMM</name>
<dbReference type="NCBIfam" id="TIGR03347">
    <property type="entry name" value="VI_chp_1"/>
    <property type="match status" value="1"/>
</dbReference>
<dbReference type="AlphaFoldDB" id="A0A6I6EVP0"/>
<dbReference type="Proteomes" id="UP000424752">
    <property type="component" value="Chromosome"/>
</dbReference>
<organism evidence="1 2">
    <name type="scientific">Erwinia sorbitola</name>
    <dbReference type="NCBI Taxonomy" id="2681984"/>
    <lineage>
        <taxon>Bacteria</taxon>
        <taxon>Pseudomonadati</taxon>
        <taxon>Pseudomonadota</taxon>
        <taxon>Gammaproteobacteria</taxon>
        <taxon>Enterobacterales</taxon>
        <taxon>Erwiniaceae</taxon>
        <taxon>Erwinia</taxon>
    </lineage>
</organism>
<dbReference type="PANTHER" id="PTHR35564">
    <property type="match status" value="1"/>
</dbReference>
<dbReference type="EMBL" id="CP046509">
    <property type="protein sequence ID" value="QGU89179.1"/>
    <property type="molecule type" value="Genomic_DNA"/>
</dbReference>
<sequence length="365" mass="40873">MYPMERKSQSATTRLTRQLQPHISRANFYRFCQMLEQSQPDAPPLGSTWRIGADAVRFRPHPGMGFPAGEFKRLEFPEIAGDPVTARVTFMGLYGVESPLPGACIDDIAQRRDGYDAVTDFLDIFNHRLITQYYRIWRKYSWPASFEEGGKDKTSQYLLSLAGLGLKGSARNIATPISRFLALSGIMRLPTRTSEGIHAIVRLLAPDTDAEIIPHDAVRVALQQPLTMSVSQPALLAYRPVMGSHATDVNHQVHLRLTTRNQQEAMSWLPGEQLHTDLLALLAVYLGARLDVRMTLTLARELLPDAALSCMGNSRVLLGRTAVMRPQAGCASGDSPPITINLGRYQRLKEHYNRRDTDEEGNYRD</sequence>
<reference evidence="1 2" key="1">
    <citation type="submission" date="2019-12" db="EMBL/GenBank/DDBJ databases">
        <title>Erwinia sp. nov., isolated from droppings of birds in the Qinghai-Tiebt plateau of China.</title>
        <authorList>
            <person name="Ge Y."/>
        </authorList>
    </citation>
    <scope>NUCLEOTIDE SEQUENCE [LARGE SCALE GENOMIC DNA]</scope>
    <source>
        <strain evidence="1 2">J780</strain>
    </source>
</reference>
<accession>A0A6I6EVP0</accession>
<gene>
    <name evidence="1" type="primary">tssG</name>
    <name evidence="1" type="ORF">GN242_18995</name>
</gene>
<dbReference type="PANTHER" id="PTHR35564:SF3">
    <property type="entry name" value="TYPE VI SECRETION SYSTEM BASEPLATE SUBUNIT TSSG"/>
    <property type="match status" value="1"/>
</dbReference>